<dbReference type="EMBL" id="MWDB01000029">
    <property type="protein sequence ID" value="OQB40898.1"/>
    <property type="molecule type" value="Genomic_DNA"/>
</dbReference>
<gene>
    <name evidence="1" type="ORF">BWY04_01162</name>
</gene>
<dbReference type="Proteomes" id="UP000485621">
    <property type="component" value="Unassembled WGS sequence"/>
</dbReference>
<reference evidence="1" key="1">
    <citation type="submission" date="2017-02" db="EMBL/GenBank/DDBJ databases">
        <title>Delving into the versatile metabolic prowess of the omnipresent phylum Bacteroidetes.</title>
        <authorList>
            <person name="Nobu M.K."/>
            <person name="Mei R."/>
            <person name="Narihiro T."/>
            <person name="Kuroda K."/>
            <person name="Liu W.-T."/>
        </authorList>
    </citation>
    <scope>NUCLEOTIDE SEQUENCE</scope>
    <source>
        <strain evidence="1">ADurb.Bin160</strain>
    </source>
</reference>
<dbReference type="AlphaFoldDB" id="A0A1V5ZLG2"/>
<evidence type="ECO:0000313" key="1">
    <source>
        <dbReference type="EMBL" id="OQB40898.1"/>
    </source>
</evidence>
<comment type="caution">
    <text evidence="1">The sequence shown here is derived from an EMBL/GenBank/DDBJ whole genome shotgun (WGS) entry which is preliminary data.</text>
</comment>
<proteinExistence type="predicted"/>
<protein>
    <submittedName>
        <fullName evidence="1">Uncharacterized protein</fullName>
    </submittedName>
</protein>
<name>A0A1V5ZLG2_9BACT</name>
<sequence length="83" mass="9902">MEDASSFEIIEKNFLNKKTIELLHWMVYWRYAPYYNVVSKLFLSNEVEKLLDKKQAPKKNKISHKVQINAQTNILQDLQFSPD</sequence>
<organism evidence="1">
    <name type="scientific">candidate division CPR1 bacterium ADurb.Bin160</name>
    <dbReference type="NCBI Taxonomy" id="1852826"/>
    <lineage>
        <taxon>Bacteria</taxon>
        <taxon>candidate division CPR1</taxon>
    </lineage>
</organism>
<accession>A0A1V5ZLG2</accession>